<gene>
    <name evidence="2" type="primary">epsI</name>
    <name evidence="2" type="ORF">EYS42_10810</name>
</gene>
<dbReference type="RefSeq" id="WP_130968174.1">
    <property type="nucleotide sequence ID" value="NZ_SIXI01000004.1"/>
</dbReference>
<keyword evidence="3" id="KW-1185">Reference proteome</keyword>
<dbReference type="NCBIfam" id="TIGR02914">
    <property type="entry name" value="EpsI_fam"/>
    <property type="match status" value="1"/>
</dbReference>
<evidence type="ECO:0000313" key="3">
    <source>
        <dbReference type="Proteomes" id="UP000292120"/>
    </source>
</evidence>
<accession>A0A4Q9H449</accession>
<proteinExistence type="predicted"/>
<dbReference type="Proteomes" id="UP000292120">
    <property type="component" value="Unassembled WGS sequence"/>
</dbReference>
<protein>
    <submittedName>
        <fullName evidence="2">EpsI family protein</fullName>
    </submittedName>
</protein>
<evidence type="ECO:0000313" key="2">
    <source>
        <dbReference type="EMBL" id="TBO30181.1"/>
    </source>
</evidence>
<sequence length="235" mass="26661">MLFQPRRMGVARLVVAMAIMLGSVAVAEYIKPTTYWADHTGEPRYDQIIPAKFSQWVALPFEPANVIDPVQEASLKRIYSQTFNRTFVHQPTGRVIMLSIAYGRDQSNDTQLHTPEQCYPSQGFKVESREDTTVSTPWGDIKAVHVDTRLGAQRAEPLTYFIRVGNDVARGSKERNLERIRMAMKGFLVDGTLVRVSEISTDAQGSYRLQHQFLQELLSSLTPDQRAYLIGRRSI</sequence>
<dbReference type="InterPro" id="IPR014263">
    <property type="entry name" value="Methanolan_biosynth_EpsI"/>
</dbReference>
<dbReference type="OrthoDB" id="8583485at2"/>
<reference evidence="2 3" key="1">
    <citation type="submission" date="2019-02" db="EMBL/GenBank/DDBJ databases">
        <title>Aquabacterium sp. strain KMB7.</title>
        <authorList>
            <person name="Chen W.-M."/>
        </authorList>
    </citation>
    <scope>NUCLEOTIDE SEQUENCE [LARGE SCALE GENOMIC DNA]</scope>
    <source>
        <strain evidence="2 3">KMB7</strain>
    </source>
</reference>
<name>A0A4Q9H449_9BURK</name>
<dbReference type="Pfam" id="PF11984">
    <property type="entry name" value="DUF3485"/>
    <property type="match status" value="1"/>
</dbReference>
<dbReference type="NCBIfam" id="NF045609">
    <property type="entry name" value="EpsI_type_B"/>
    <property type="match status" value="1"/>
</dbReference>
<organism evidence="2 3">
    <name type="scientific">Aquabacterium lacunae</name>
    <dbReference type="NCBI Taxonomy" id="2528630"/>
    <lineage>
        <taxon>Bacteria</taxon>
        <taxon>Pseudomonadati</taxon>
        <taxon>Pseudomonadota</taxon>
        <taxon>Betaproteobacteria</taxon>
        <taxon>Burkholderiales</taxon>
        <taxon>Aquabacterium</taxon>
    </lineage>
</organism>
<evidence type="ECO:0000259" key="1">
    <source>
        <dbReference type="Pfam" id="PF11984"/>
    </source>
</evidence>
<dbReference type="InterPro" id="IPR054653">
    <property type="entry name" value="EpsI_type_B_pred"/>
</dbReference>
<comment type="caution">
    <text evidence="2">The sequence shown here is derived from an EMBL/GenBank/DDBJ whole genome shotgun (WGS) entry which is preliminary data.</text>
</comment>
<dbReference type="EMBL" id="SIXI01000004">
    <property type="protein sequence ID" value="TBO30181.1"/>
    <property type="molecule type" value="Genomic_DNA"/>
</dbReference>
<feature type="domain" description="Methanolan biosynthesis EpsI" evidence="1">
    <location>
        <begin position="15"/>
        <end position="223"/>
    </location>
</feature>
<dbReference type="AlphaFoldDB" id="A0A4Q9H449"/>